<dbReference type="EMBL" id="OU912926">
    <property type="protein sequence ID" value="CAG9933807.1"/>
    <property type="molecule type" value="Genomic_DNA"/>
</dbReference>
<dbReference type="Proteomes" id="UP000839052">
    <property type="component" value="Chromosome"/>
</dbReference>
<evidence type="ECO:0000313" key="1">
    <source>
        <dbReference type="EMBL" id="CAG9933807.1"/>
    </source>
</evidence>
<keyword evidence="2" id="KW-1185">Reference proteome</keyword>
<protein>
    <submittedName>
        <fullName evidence="1">Uncharacterized protein</fullName>
    </submittedName>
</protein>
<gene>
    <name evidence="1" type="ORF">NTG6680_2558</name>
</gene>
<evidence type="ECO:0000313" key="2">
    <source>
        <dbReference type="Proteomes" id="UP000839052"/>
    </source>
</evidence>
<name>A0ABM8Z1S3_9PROT</name>
<sequence>MVDNNSDALTKNNPLAQALAGWENKDGDTLHTDLPCVDGVEQTEMTNVELVALRVRVIALENVLTSLLVNAADHQLNLIREMADYISPRPGYTPHPLTIHAAKHMIDLVDRSTRFRSHGVRGTEEA</sequence>
<reference evidence="1 2" key="1">
    <citation type="submission" date="2021-10" db="EMBL/GenBank/DDBJ databases">
        <authorList>
            <person name="Koch H."/>
        </authorList>
    </citation>
    <scope>NUCLEOTIDE SEQUENCE [LARGE SCALE GENOMIC DNA]</scope>
    <source>
        <strain evidence="1">6680</strain>
    </source>
</reference>
<organism evidence="1 2">
    <name type="scientific">Candidatus Nitrotoga arctica</name>
    <dbReference type="NCBI Taxonomy" id="453162"/>
    <lineage>
        <taxon>Bacteria</taxon>
        <taxon>Pseudomonadati</taxon>
        <taxon>Pseudomonadota</taxon>
        <taxon>Betaproteobacteria</taxon>
        <taxon>Nitrosomonadales</taxon>
        <taxon>Gallionellaceae</taxon>
        <taxon>Candidatus Nitrotoga</taxon>
    </lineage>
</organism>
<proteinExistence type="predicted"/>
<accession>A0ABM8Z1S3</accession>